<proteinExistence type="predicted"/>
<evidence type="ECO:0000313" key="2">
    <source>
        <dbReference type="Proteomes" id="UP001493487"/>
    </source>
</evidence>
<accession>A0ABV1KMF6</accession>
<evidence type="ECO:0000313" key="1">
    <source>
        <dbReference type="EMBL" id="MEQ4480998.1"/>
    </source>
</evidence>
<name>A0ABV1KMF6_9BACL</name>
<reference evidence="1 2" key="1">
    <citation type="journal article" date="2023" name="Genome Announc.">
        <title>Pan-Genome Analyses of the Genus Cohnella and Proposal of the Novel Species Cohnella silvisoli sp. nov., Isolated from Forest Soil.</title>
        <authorList>
            <person name="Wang C."/>
            <person name="Mao L."/>
            <person name="Bao G."/>
            <person name="Zhu H."/>
        </authorList>
    </citation>
    <scope>NUCLEOTIDE SEQUENCE [LARGE SCALE GENOMIC DNA]</scope>
    <source>
        <strain evidence="1 2">NL03-T5-1</strain>
    </source>
</reference>
<dbReference type="RefSeq" id="WP_232182748.1">
    <property type="nucleotide sequence ID" value="NZ_JAIOAP010000001.1"/>
</dbReference>
<dbReference type="Proteomes" id="UP001493487">
    <property type="component" value="Unassembled WGS sequence"/>
</dbReference>
<dbReference type="EMBL" id="JASKHM010000001">
    <property type="protein sequence ID" value="MEQ4480998.1"/>
    <property type="molecule type" value="Genomic_DNA"/>
</dbReference>
<evidence type="ECO:0008006" key="3">
    <source>
        <dbReference type="Google" id="ProtNLM"/>
    </source>
</evidence>
<sequence>MKVQQQMEFLVTNTETVSQSIRMLDDSRQFVFQAMVQSGAVAEQTAASSDEIASQNKEQYLIHKQLIHLSENLERFVSSLVALLFVDCE</sequence>
<organism evidence="1 2">
    <name type="scientific">Cohnella silvisoli</name>
    <dbReference type="NCBI Taxonomy" id="2873699"/>
    <lineage>
        <taxon>Bacteria</taxon>
        <taxon>Bacillati</taxon>
        <taxon>Bacillota</taxon>
        <taxon>Bacilli</taxon>
        <taxon>Bacillales</taxon>
        <taxon>Paenibacillaceae</taxon>
        <taxon>Cohnella</taxon>
    </lineage>
</organism>
<keyword evidence="2" id="KW-1185">Reference proteome</keyword>
<gene>
    <name evidence="1" type="ORF">QJS35_01175</name>
</gene>
<comment type="caution">
    <text evidence="1">The sequence shown here is derived from an EMBL/GenBank/DDBJ whole genome shotgun (WGS) entry which is preliminary data.</text>
</comment>
<protein>
    <recommendedName>
        <fullName evidence="3">DUF1657 domain-containing protein</fullName>
    </recommendedName>
</protein>